<gene>
    <name evidence="2" type="ORF">BR63_02155</name>
</gene>
<dbReference type="KEGG" id="tfr:BR63_02155"/>
<name>A0A7G6E856_THEFR</name>
<evidence type="ECO:0000313" key="3">
    <source>
        <dbReference type="Proteomes" id="UP000515847"/>
    </source>
</evidence>
<proteinExistence type="predicted"/>
<accession>A0A7G6E856</accession>
<dbReference type="Proteomes" id="UP000515847">
    <property type="component" value="Chromosome"/>
</dbReference>
<evidence type="ECO:0000313" key="2">
    <source>
        <dbReference type="EMBL" id="QNB48260.1"/>
    </source>
</evidence>
<dbReference type="OrthoDB" id="4557435at2"/>
<organism evidence="2 3">
    <name type="scientific">Thermanaerosceptrum fracticalcis</name>
    <dbReference type="NCBI Taxonomy" id="1712410"/>
    <lineage>
        <taxon>Bacteria</taxon>
        <taxon>Bacillati</taxon>
        <taxon>Bacillota</taxon>
        <taxon>Clostridia</taxon>
        <taxon>Eubacteriales</taxon>
        <taxon>Peptococcaceae</taxon>
        <taxon>Thermanaerosceptrum</taxon>
    </lineage>
</organism>
<dbReference type="InterPro" id="IPR054210">
    <property type="entry name" value="DUF6917"/>
</dbReference>
<keyword evidence="3" id="KW-1185">Reference proteome</keyword>
<protein>
    <recommendedName>
        <fullName evidence="1">DUF6917 domain-containing protein</fullName>
    </recommendedName>
</protein>
<dbReference type="Pfam" id="PF21891">
    <property type="entry name" value="DUF6917"/>
    <property type="match status" value="1"/>
</dbReference>
<dbReference type="AlphaFoldDB" id="A0A7G6E856"/>
<feature type="domain" description="DUF6917" evidence="1">
    <location>
        <begin position="7"/>
        <end position="131"/>
    </location>
</feature>
<sequence>MFKANPYAKKTEIKGNLVVVLEGKLEGRNLQLITPISRALLKGEIHELILTDEEGAKPGVKVQAIAYLGFFEVTTGGVMVSGDELFLHNQLIGTVAGFDETHMPNHLNIVIKVPERKSGVELGAELGMELICRQKNNQG</sequence>
<dbReference type="EMBL" id="CP045798">
    <property type="protein sequence ID" value="QNB48260.1"/>
    <property type="molecule type" value="Genomic_DNA"/>
</dbReference>
<evidence type="ECO:0000259" key="1">
    <source>
        <dbReference type="Pfam" id="PF21891"/>
    </source>
</evidence>
<reference evidence="2 3" key="1">
    <citation type="journal article" date="2019" name="Front. Microbiol.">
        <title>Thermoanaerosceptrum fracticalcis gen. nov. sp. nov., a Novel Fumarate-Fermenting Microorganism From a Deep Fractured Carbonate Aquifer of the US Great Basin.</title>
        <authorList>
            <person name="Hamilton-Brehm S.D."/>
            <person name="Stewart L.E."/>
            <person name="Zavarin M."/>
            <person name="Caldwell M."/>
            <person name="Lawson P.A."/>
            <person name="Onstott T.C."/>
            <person name="Grzymski J."/>
            <person name="Neveux I."/>
            <person name="Lollar B.S."/>
            <person name="Russell C.E."/>
            <person name="Moser D.P."/>
        </authorList>
    </citation>
    <scope>NUCLEOTIDE SEQUENCE [LARGE SCALE GENOMIC DNA]</scope>
    <source>
        <strain evidence="2 3">DRI-13</strain>
    </source>
</reference>